<dbReference type="AlphaFoldDB" id="A0AAN6DST2"/>
<dbReference type="InterPro" id="IPR002347">
    <property type="entry name" value="SDR_fam"/>
</dbReference>
<dbReference type="Pfam" id="PF00106">
    <property type="entry name" value="adh_short"/>
    <property type="match status" value="1"/>
</dbReference>
<dbReference type="GO" id="GO:0016491">
    <property type="term" value="F:oxidoreductase activity"/>
    <property type="evidence" value="ECO:0007669"/>
    <property type="project" value="UniProtKB-KW"/>
</dbReference>
<keyword evidence="5" id="KW-1185">Reference proteome</keyword>
<gene>
    <name evidence="4" type="ORF">EDD36DRAFT_277079</name>
</gene>
<name>A0AAN6DST2_9EURO</name>
<evidence type="ECO:0000256" key="2">
    <source>
        <dbReference type="ARBA" id="ARBA00022857"/>
    </source>
</evidence>
<dbReference type="PANTHER" id="PTHR24320:SF281">
    <property type="entry name" value="SHORT CHAIN DEHYDROGENASE_REDUCTASE FAMILY PROTEIN (AFU_ORTHOLOGUE AFUA_5G14310)"/>
    <property type="match status" value="1"/>
</dbReference>
<evidence type="ECO:0000256" key="1">
    <source>
        <dbReference type="ARBA" id="ARBA00006484"/>
    </source>
</evidence>
<dbReference type="CDD" id="cd05327">
    <property type="entry name" value="retinol-DH_like_SDR_c_like"/>
    <property type="match status" value="1"/>
</dbReference>
<comment type="similarity">
    <text evidence="1">Belongs to the short-chain dehydrogenases/reductases (SDR) family.</text>
</comment>
<dbReference type="PANTHER" id="PTHR24320">
    <property type="entry name" value="RETINOL DEHYDROGENASE"/>
    <property type="match status" value="1"/>
</dbReference>
<dbReference type="PRINTS" id="PR00081">
    <property type="entry name" value="GDHRDH"/>
</dbReference>
<dbReference type="Proteomes" id="UP001203852">
    <property type="component" value="Unassembled WGS sequence"/>
</dbReference>
<accession>A0AAN6DST2</accession>
<organism evidence="4 5">
    <name type="scientific">Exophiala viscosa</name>
    <dbReference type="NCBI Taxonomy" id="2486360"/>
    <lineage>
        <taxon>Eukaryota</taxon>
        <taxon>Fungi</taxon>
        <taxon>Dikarya</taxon>
        <taxon>Ascomycota</taxon>
        <taxon>Pezizomycotina</taxon>
        <taxon>Eurotiomycetes</taxon>
        <taxon>Chaetothyriomycetidae</taxon>
        <taxon>Chaetothyriales</taxon>
        <taxon>Herpotrichiellaceae</taxon>
        <taxon>Exophiala</taxon>
    </lineage>
</organism>
<dbReference type="Gene3D" id="3.40.50.720">
    <property type="entry name" value="NAD(P)-binding Rossmann-like Domain"/>
    <property type="match status" value="1"/>
</dbReference>
<reference evidence="4" key="1">
    <citation type="journal article" date="2022" name="bioRxiv">
        <title>Deciphering the potential niche of two novel black yeast fungi from a biological soil crust based on their genomes, phenotypes, and melanin regulation.</title>
        <authorList>
            <consortium name="DOE Joint Genome Institute"/>
            <person name="Carr E.C."/>
            <person name="Barton Q."/>
            <person name="Grambo S."/>
            <person name="Sullivan M."/>
            <person name="Renfro C.M."/>
            <person name="Kuo A."/>
            <person name="Pangilinan J."/>
            <person name="Lipzen A."/>
            <person name="Keymanesh K."/>
            <person name="Savage E."/>
            <person name="Barry K."/>
            <person name="Grigoriev I.V."/>
            <person name="Riekhof W.R."/>
            <person name="Harris S.S."/>
        </authorList>
    </citation>
    <scope>NUCLEOTIDE SEQUENCE</scope>
    <source>
        <strain evidence="4">JF 03-4F</strain>
    </source>
</reference>
<keyword evidence="2" id="KW-0521">NADP</keyword>
<evidence type="ECO:0000256" key="3">
    <source>
        <dbReference type="ARBA" id="ARBA00023002"/>
    </source>
</evidence>
<evidence type="ECO:0000313" key="4">
    <source>
        <dbReference type="EMBL" id="KAI1612180.1"/>
    </source>
</evidence>
<dbReference type="EMBL" id="MU404355">
    <property type="protein sequence ID" value="KAI1612180.1"/>
    <property type="molecule type" value="Genomic_DNA"/>
</dbReference>
<sequence length="331" mass="36487">MQSALHSIIGPKKELHDLSGRVAVVTGGANGIGFQISRQFAAAKAKVVMVNRKEEQGDEAIKQIKEETPGADVEWVGCDLGSLKEVKQVFTDLRKKLDRLDLLILSAGINTNTFDLDADGIDRHFGVNFLGHFYVVNLLYPLIRKTAKLPDTPPPRIVFEASEVHRAAPSNIHFGSLEEINNKDFGATHLYARTKLALILLAKFNLPEKVFQPNGDHVYSVSVHPGTVNTGMQQQWKDAYPGVFGNMLSWAMTTIGRDIEQGSYSALWAATSPEIEEKNLQGYYFVDPGQPGKESSQASDRSLAEALWNLSTSLIKEKVGEDALVPWDEIA</sequence>
<keyword evidence="3" id="KW-0560">Oxidoreductase</keyword>
<comment type="caution">
    <text evidence="4">The sequence shown here is derived from an EMBL/GenBank/DDBJ whole genome shotgun (WGS) entry which is preliminary data.</text>
</comment>
<dbReference type="InterPro" id="IPR036291">
    <property type="entry name" value="NAD(P)-bd_dom_sf"/>
</dbReference>
<proteinExistence type="inferred from homology"/>
<evidence type="ECO:0000313" key="5">
    <source>
        <dbReference type="Proteomes" id="UP001203852"/>
    </source>
</evidence>
<dbReference type="SUPFAM" id="SSF51735">
    <property type="entry name" value="NAD(P)-binding Rossmann-fold domains"/>
    <property type="match status" value="1"/>
</dbReference>
<protein>
    <submittedName>
        <fullName evidence="4">Uncharacterized protein</fullName>
    </submittedName>
</protein>